<proteinExistence type="predicted"/>
<dbReference type="AlphaFoldDB" id="R9H2Z3"/>
<dbReference type="EMBL" id="AQPN01000047">
    <property type="protein sequence ID" value="EOR95564.1"/>
    <property type="molecule type" value="Genomic_DNA"/>
</dbReference>
<keyword evidence="2" id="KW-1185">Reference proteome</keyword>
<organism evidence="1 2">
    <name type="scientific">Arcticibacter svalbardensis MN12-7</name>
    <dbReference type="NCBI Taxonomy" id="1150600"/>
    <lineage>
        <taxon>Bacteria</taxon>
        <taxon>Pseudomonadati</taxon>
        <taxon>Bacteroidota</taxon>
        <taxon>Sphingobacteriia</taxon>
        <taxon>Sphingobacteriales</taxon>
        <taxon>Sphingobacteriaceae</taxon>
        <taxon>Arcticibacter</taxon>
    </lineage>
</organism>
<comment type="caution">
    <text evidence="1">The sequence shown here is derived from an EMBL/GenBank/DDBJ whole genome shotgun (WGS) entry which is preliminary data.</text>
</comment>
<protein>
    <submittedName>
        <fullName evidence="1">Uncharacterized protein</fullName>
    </submittedName>
</protein>
<dbReference type="STRING" id="1150600.ADIARSV_1247"/>
<reference evidence="1 2" key="1">
    <citation type="journal article" date="2013" name="Genome Announc.">
        <title>Draft Genome Sequence of Arcticibacter svalbardensis Strain MN12-7T, a Member of the Family Sphingobacteriaceae Isolated from an Arctic Soil Sample.</title>
        <authorList>
            <person name="Shivaji S."/>
            <person name="Ara S."/>
            <person name="Prasad S."/>
            <person name="Manasa B.P."/>
            <person name="Begum Z."/>
            <person name="Singh A."/>
            <person name="Kumar Pinnaka A."/>
        </authorList>
    </citation>
    <scope>NUCLEOTIDE SEQUENCE [LARGE SCALE GENOMIC DNA]</scope>
    <source>
        <strain evidence="1 2">MN12-7</strain>
    </source>
</reference>
<evidence type="ECO:0000313" key="2">
    <source>
        <dbReference type="Proteomes" id="UP000014174"/>
    </source>
</evidence>
<accession>R9H2Z3</accession>
<sequence length="41" mass="4928">MKYRRIQKRVSPFILVKLVKIPFFKQLPLQSAKFCILHQAI</sequence>
<gene>
    <name evidence="1" type="ORF">ADIARSV_1247</name>
</gene>
<evidence type="ECO:0000313" key="1">
    <source>
        <dbReference type="EMBL" id="EOR95564.1"/>
    </source>
</evidence>
<dbReference type="Proteomes" id="UP000014174">
    <property type="component" value="Unassembled WGS sequence"/>
</dbReference>
<name>R9H2Z3_9SPHI</name>